<evidence type="ECO:0000313" key="3">
    <source>
        <dbReference type="WBParaSite" id="EVEC_0000945601-mRNA-1"/>
    </source>
</evidence>
<proteinExistence type="predicted"/>
<evidence type="ECO:0000313" key="2">
    <source>
        <dbReference type="Proteomes" id="UP000274131"/>
    </source>
</evidence>
<dbReference type="STRING" id="51028.A0A0N4VFD8"/>
<evidence type="ECO:0000313" key="1">
    <source>
        <dbReference type="EMBL" id="VDD94115.1"/>
    </source>
</evidence>
<dbReference type="WBParaSite" id="EVEC_0000945601-mRNA-1">
    <property type="protein sequence ID" value="EVEC_0000945601-mRNA-1"/>
    <property type="gene ID" value="EVEC_0000945601"/>
</dbReference>
<protein>
    <submittedName>
        <fullName evidence="3">SHSP domain-containing protein</fullName>
    </submittedName>
</protein>
<reference evidence="3" key="1">
    <citation type="submission" date="2017-02" db="UniProtKB">
        <authorList>
            <consortium name="WormBaseParasite"/>
        </authorList>
    </citation>
    <scope>IDENTIFICATION</scope>
</reference>
<dbReference type="OrthoDB" id="1431247at2759"/>
<sequence length="77" mass="8829">MLTSNYYDRFSSGNGGIDSGDWKRNKPSFDLAESVRKLDEQLARVRTSPSKVIYEGKEVTIFVDMRGFAPEEIEVFF</sequence>
<reference evidence="1 2" key="2">
    <citation type="submission" date="2018-10" db="EMBL/GenBank/DDBJ databases">
        <authorList>
            <consortium name="Pathogen Informatics"/>
        </authorList>
    </citation>
    <scope>NUCLEOTIDE SEQUENCE [LARGE SCALE GENOMIC DNA]</scope>
</reference>
<dbReference type="Proteomes" id="UP000274131">
    <property type="component" value="Unassembled WGS sequence"/>
</dbReference>
<accession>A0A0N4VFD8</accession>
<name>A0A0N4VFD8_ENTVE</name>
<organism evidence="3">
    <name type="scientific">Enterobius vermicularis</name>
    <name type="common">Human pinworm</name>
    <dbReference type="NCBI Taxonomy" id="51028"/>
    <lineage>
        <taxon>Eukaryota</taxon>
        <taxon>Metazoa</taxon>
        <taxon>Ecdysozoa</taxon>
        <taxon>Nematoda</taxon>
        <taxon>Chromadorea</taxon>
        <taxon>Rhabditida</taxon>
        <taxon>Spirurina</taxon>
        <taxon>Oxyuridomorpha</taxon>
        <taxon>Oxyuroidea</taxon>
        <taxon>Oxyuridae</taxon>
        <taxon>Enterobius</taxon>
    </lineage>
</organism>
<gene>
    <name evidence="1" type="ORF">EVEC_LOCUS8866</name>
</gene>
<dbReference type="EMBL" id="UXUI01009657">
    <property type="protein sequence ID" value="VDD94115.1"/>
    <property type="molecule type" value="Genomic_DNA"/>
</dbReference>
<dbReference type="AlphaFoldDB" id="A0A0N4VFD8"/>
<keyword evidence="2" id="KW-1185">Reference proteome</keyword>